<evidence type="ECO:0000256" key="1">
    <source>
        <dbReference type="SAM" id="Phobius"/>
    </source>
</evidence>
<protein>
    <submittedName>
        <fullName evidence="4">PA domain-containing protein</fullName>
    </submittedName>
</protein>
<dbReference type="SUPFAM" id="SSF52025">
    <property type="entry name" value="PA domain"/>
    <property type="match status" value="1"/>
</dbReference>
<keyword evidence="2" id="KW-0732">Signal</keyword>
<keyword evidence="5" id="KW-1185">Reference proteome</keyword>
<feature type="transmembrane region" description="Helical" evidence="1">
    <location>
        <begin position="167"/>
        <end position="193"/>
    </location>
</feature>
<feature type="non-terminal residue" evidence="4">
    <location>
        <position position="202"/>
    </location>
</feature>
<dbReference type="EMBL" id="BLLF01000039">
    <property type="protein sequence ID" value="GFH06458.1"/>
    <property type="molecule type" value="Genomic_DNA"/>
</dbReference>
<organism evidence="4 5">
    <name type="scientific">Haematococcus lacustris</name>
    <name type="common">Green alga</name>
    <name type="synonym">Haematococcus pluvialis</name>
    <dbReference type="NCBI Taxonomy" id="44745"/>
    <lineage>
        <taxon>Eukaryota</taxon>
        <taxon>Viridiplantae</taxon>
        <taxon>Chlorophyta</taxon>
        <taxon>core chlorophytes</taxon>
        <taxon>Chlorophyceae</taxon>
        <taxon>CS clade</taxon>
        <taxon>Chlamydomonadales</taxon>
        <taxon>Haematococcaceae</taxon>
        <taxon>Haematococcus</taxon>
    </lineage>
</organism>
<dbReference type="Proteomes" id="UP000485058">
    <property type="component" value="Unassembled WGS sequence"/>
</dbReference>
<evidence type="ECO:0000256" key="2">
    <source>
        <dbReference type="SAM" id="SignalP"/>
    </source>
</evidence>
<dbReference type="AlphaFoldDB" id="A0A699YF51"/>
<sequence>MSRHGSILLALGLVLAIVPLAVADVFLMTRNYNLEPVPDLQADFGPDLPDVGVVAVLRLASPEDACTPFTFTDVSQPWVALISRHQQLQLSLNCTFDIKVAHAAEAGAVAAIVYDDVYESLIVMSKPPFHPDPPIPSVFVTQKAGVLMRELMQLEEIQVRITPDASLAFISMLMSALLAVLSLTVIFFTFALMRTWSMWLAG</sequence>
<keyword evidence="1" id="KW-0472">Membrane</keyword>
<gene>
    <name evidence="4" type="ORF">HaLaN_01090</name>
</gene>
<feature type="signal peptide" evidence="2">
    <location>
        <begin position="1"/>
        <end position="23"/>
    </location>
</feature>
<evidence type="ECO:0000313" key="5">
    <source>
        <dbReference type="Proteomes" id="UP000485058"/>
    </source>
</evidence>
<feature type="chain" id="PRO_5025400114" evidence="2">
    <location>
        <begin position="24"/>
        <end position="202"/>
    </location>
</feature>
<keyword evidence="1" id="KW-0812">Transmembrane</keyword>
<evidence type="ECO:0000259" key="3">
    <source>
        <dbReference type="Pfam" id="PF02225"/>
    </source>
</evidence>
<name>A0A699YF51_HAELA</name>
<proteinExistence type="predicted"/>
<dbReference type="InterPro" id="IPR003137">
    <property type="entry name" value="PA_domain"/>
</dbReference>
<keyword evidence="1" id="KW-1133">Transmembrane helix</keyword>
<accession>A0A699YF51</accession>
<dbReference type="Pfam" id="PF02225">
    <property type="entry name" value="PA"/>
    <property type="match status" value="1"/>
</dbReference>
<evidence type="ECO:0000313" key="4">
    <source>
        <dbReference type="EMBL" id="GFH06458.1"/>
    </source>
</evidence>
<feature type="domain" description="PA" evidence="3">
    <location>
        <begin position="60"/>
        <end position="145"/>
    </location>
</feature>
<dbReference type="InterPro" id="IPR046450">
    <property type="entry name" value="PA_dom_sf"/>
</dbReference>
<feature type="non-terminal residue" evidence="4">
    <location>
        <position position="1"/>
    </location>
</feature>
<dbReference type="Gene3D" id="3.50.30.30">
    <property type="match status" value="1"/>
</dbReference>
<reference evidence="4 5" key="1">
    <citation type="submission" date="2020-02" db="EMBL/GenBank/DDBJ databases">
        <title>Draft genome sequence of Haematococcus lacustris strain NIES-144.</title>
        <authorList>
            <person name="Morimoto D."/>
            <person name="Nakagawa S."/>
            <person name="Yoshida T."/>
            <person name="Sawayama S."/>
        </authorList>
    </citation>
    <scope>NUCLEOTIDE SEQUENCE [LARGE SCALE GENOMIC DNA]</scope>
    <source>
        <strain evidence="4 5">NIES-144</strain>
    </source>
</reference>
<comment type="caution">
    <text evidence="4">The sequence shown here is derived from an EMBL/GenBank/DDBJ whole genome shotgun (WGS) entry which is preliminary data.</text>
</comment>